<sequence>MRHIRNGRPRGSVMIEASGAADLPQLAVPSFFLYQYIMGVNQLADVEIDKTLIVLCWRGHEKSWTTTYQVGESTSSGMGGKHKTQNEKNMATNSIFVVLQDDVTGAEVTANHEENVLNRQIVVSVLDNGHNSEVAQGPPQAAKNMQKLNPNKQAQQRASREKSSLAPNLQLLAQPKLAQTKNQTQPNPQPKPKVFQLNKPITQPNPTPKQLDAISFPPLP</sequence>
<accession>A0ABU6SWR4</accession>
<evidence type="ECO:0000256" key="1">
    <source>
        <dbReference type="SAM" id="MobiDB-lite"/>
    </source>
</evidence>
<comment type="caution">
    <text evidence="2">The sequence shown here is derived from an EMBL/GenBank/DDBJ whole genome shotgun (WGS) entry which is preliminary data.</text>
</comment>
<reference evidence="2 3" key="1">
    <citation type="journal article" date="2023" name="Plants (Basel)">
        <title>Bridging the Gap: Combining Genomics and Transcriptomics Approaches to Understand Stylosanthes scabra, an Orphan Legume from the Brazilian Caatinga.</title>
        <authorList>
            <person name="Ferreira-Neto J.R.C."/>
            <person name="da Silva M.D."/>
            <person name="Binneck E."/>
            <person name="de Melo N.F."/>
            <person name="da Silva R.H."/>
            <person name="de Melo A.L.T.M."/>
            <person name="Pandolfi V."/>
            <person name="Bustamante F.O."/>
            <person name="Brasileiro-Vidal A.C."/>
            <person name="Benko-Iseppon A.M."/>
        </authorList>
    </citation>
    <scope>NUCLEOTIDE SEQUENCE [LARGE SCALE GENOMIC DNA]</scope>
    <source>
        <tissue evidence="2">Leaves</tissue>
    </source>
</reference>
<dbReference type="Proteomes" id="UP001341840">
    <property type="component" value="Unassembled WGS sequence"/>
</dbReference>
<organism evidence="2 3">
    <name type="scientific">Stylosanthes scabra</name>
    <dbReference type="NCBI Taxonomy" id="79078"/>
    <lineage>
        <taxon>Eukaryota</taxon>
        <taxon>Viridiplantae</taxon>
        <taxon>Streptophyta</taxon>
        <taxon>Embryophyta</taxon>
        <taxon>Tracheophyta</taxon>
        <taxon>Spermatophyta</taxon>
        <taxon>Magnoliopsida</taxon>
        <taxon>eudicotyledons</taxon>
        <taxon>Gunneridae</taxon>
        <taxon>Pentapetalae</taxon>
        <taxon>rosids</taxon>
        <taxon>fabids</taxon>
        <taxon>Fabales</taxon>
        <taxon>Fabaceae</taxon>
        <taxon>Papilionoideae</taxon>
        <taxon>50 kb inversion clade</taxon>
        <taxon>dalbergioids sensu lato</taxon>
        <taxon>Dalbergieae</taxon>
        <taxon>Pterocarpus clade</taxon>
        <taxon>Stylosanthes</taxon>
    </lineage>
</organism>
<dbReference type="EMBL" id="JASCZI010062878">
    <property type="protein sequence ID" value="MED6140902.1"/>
    <property type="molecule type" value="Genomic_DNA"/>
</dbReference>
<keyword evidence="3" id="KW-1185">Reference proteome</keyword>
<proteinExistence type="predicted"/>
<feature type="compositionally biased region" description="Polar residues" evidence="1">
    <location>
        <begin position="146"/>
        <end position="157"/>
    </location>
</feature>
<evidence type="ECO:0000313" key="3">
    <source>
        <dbReference type="Proteomes" id="UP001341840"/>
    </source>
</evidence>
<feature type="region of interest" description="Disordered" evidence="1">
    <location>
        <begin position="130"/>
        <end position="220"/>
    </location>
</feature>
<evidence type="ECO:0000313" key="2">
    <source>
        <dbReference type="EMBL" id="MED6140902.1"/>
    </source>
</evidence>
<protein>
    <submittedName>
        <fullName evidence="2">Uncharacterized protein</fullName>
    </submittedName>
</protein>
<gene>
    <name evidence="2" type="ORF">PIB30_098007</name>
</gene>
<name>A0ABU6SWR4_9FABA</name>